<evidence type="ECO:0000256" key="12">
    <source>
        <dbReference type="ARBA" id="ARBA00022977"/>
    </source>
</evidence>
<evidence type="ECO:0000256" key="9">
    <source>
        <dbReference type="ARBA" id="ARBA00022741"/>
    </source>
</evidence>
<evidence type="ECO:0000256" key="15">
    <source>
        <dbReference type="ARBA" id="ARBA00043176"/>
    </source>
</evidence>
<dbReference type="RefSeq" id="WP_002365070.1">
    <property type="nucleotide sequence ID" value="NZ_GL454440.1"/>
</dbReference>
<dbReference type="SUPFAM" id="SSF53613">
    <property type="entry name" value="Ribokinase-like"/>
    <property type="match status" value="1"/>
</dbReference>
<keyword evidence="9" id="KW-0547">Nucleotide-binding</keyword>
<dbReference type="EC" id="2.7.4.7" evidence="6"/>
<dbReference type="EMBL" id="AEBR01000038">
    <property type="protein sequence ID" value="EFM83048.1"/>
    <property type="molecule type" value="Genomic_DNA"/>
</dbReference>
<keyword evidence="10 17" id="KW-0418">Kinase</keyword>
<dbReference type="GO" id="GO:0005524">
    <property type="term" value="F:ATP binding"/>
    <property type="evidence" value="ECO:0007669"/>
    <property type="project" value="UniProtKB-KW"/>
</dbReference>
<dbReference type="SMR" id="A0A125W769"/>
<comment type="caution">
    <text evidence="17">The sequence shown here is derived from an EMBL/GenBank/DDBJ whole genome shotgun (WGS) entry which is preliminary data.</text>
</comment>
<dbReference type="PANTHER" id="PTHR20858:SF17">
    <property type="entry name" value="HYDROXYMETHYLPYRIMIDINE_PHOSPHOMETHYLPYRIMIDINE KINASE THI20-RELATED"/>
    <property type="match status" value="1"/>
</dbReference>
<evidence type="ECO:0000259" key="16">
    <source>
        <dbReference type="Pfam" id="PF08543"/>
    </source>
</evidence>
<dbReference type="InterPro" id="IPR029056">
    <property type="entry name" value="Ribokinase-like"/>
</dbReference>
<dbReference type="Gene3D" id="3.40.1190.20">
    <property type="match status" value="1"/>
</dbReference>
<dbReference type="EC" id="2.7.1.49" evidence="5"/>
<evidence type="ECO:0000256" key="5">
    <source>
        <dbReference type="ARBA" id="ARBA00012135"/>
    </source>
</evidence>
<comment type="similarity">
    <text evidence="4">Belongs to the ThiD family.</text>
</comment>
<evidence type="ECO:0000256" key="13">
    <source>
        <dbReference type="ARBA" id="ARBA00037917"/>
    </source>
</evidence>
<dbReference type="AlphaFoldDB" id="A0A125W769"/>
<evidence type="ECO:0000256" key="10">
    <source>
        <dbReference type="ARBA" id="ARBA00022777"/>
    </source>
</evidence>
<evidence type="ECO:0000256" key="8">
    <source>
        <dbReference type="ARBA" id="ARBA00022679"/>
    </source>
</evidence>
<comment type="catalytic activity">
    <reaction evidence="2">
        <text>4-amino-2-methyl-5-(phosphooxymethyl)pyrimidine + ATP = 4-amino-2-methyl-5-(diphosphooxymethyl)pyrimidine + ADP</text>
        <dbReference type="Rhea" id="RHEA:19893"/>
        <dbReference type="ChEBI" id="CHEBI:30616"/>
        <dbReference type="ChEBI" id="CHEBI:57841"/>
        <dbReference type="ChEBI" id="CHEBI:58354"/>
        <dbReference type="ChEBI" id="CHEBI:456216"/>
        <dbReference type="EC" id="2.7.4.7"/>
    </reaction>
</comment>
<comment type="pathway">
    <text evidence="13">Cofactor biosynthesis; thiamine diphosphate biosynthesis; 4-amino-2-methyl-5-diphosphomethylpyrimidine from 5-amino-1-(5-phospho-D-ribosyl)imidazole: step 2/3.</text>
</comment>
<dbReference type="GO" id="GO:0008972">
    <property type="term" value="F:phosphomethylpyrimidine kinase activity"/>
    <property type="evidence" value="ECO:0007669"/>
    <property type="project" value="UniProtKB-EC"/>
</dbReference>
<dbReference type="InterPro" id="IPR013749">
    <property type="entry name" value="PM/HMP-P_kinase-1"/>
</dbReference>
<dbReference type="GO" id="GO:0008902">
    <property type="term" value="F:hydroxymethylpyrimidine kinase activity"/>
    <property type="evidence" value="ECO:0007669"/>
    <property type="project" value="UniProtKB-EC"/>
</dbReference>
<evidence type="ECO:0000313" key="17">
    <source>
        <dbReference type="EMBL" id="EFM83048.1"/>
    </source>
</evidence>
<keyword evidence="8 17" id="KW-0808">Transferase</keyword>
<evidence type="ECO:0000256" key="4">
    <source>
        <dbReference type="ARBA" id="ARBA00009879"/>
    </source>
</evidence>
<protein>
    <recommendedName>
        <fullName evidence="7">Hydroxymethylpyrimidine/phosphomethylpyrimidine kinase</fullName>
        <ecNumber evidence="5">2.7.1.49</ecNumber>
        <ecNumber evidence="6">2.7.4.7</ecNumber>
    </recommendedName>
    <alternativeName>
        <fullName evidence="14">Hydroxymethylpyrimidine kinase</fullName>
    </alternativeName>
    <alternativeName>
        <fullName evidence="15">Hydroxymethylpyrimidine phosphate kinase</fullName>
    </alternativeName>
</protein>
<organism evidence="17 18">
    <name type="scientific">Enterococcus faecalis TX4248</name>
    <dbReference type="NCBI Taxonomy" id="749495"/>
    <lineage>
        <taxon>Bacteria</taxon>
        <taxon>Bacillati</taxon>
        <taxon>Bacillota</taxon>
        <taxon>Bacilli</taxon>
        <taxon>Lactobacillales</taxon>
        <taxon>Enterococcaceae</taxon>
        <taxon>Enterococcus</taxon>
    </lineage>
</organism>
<dbReference type="PANTHER" id="PTHR20858">
    <property type="entry name" value="PHOSPHOMETHYLPYRIMIDINE KINASE"/>
    <property type="match status" value="1"/>
</dbReference>
<name>A0A125W769_ENTFL</name>
<dbReference type="Pfam" id="PF08543">
    <property type="entry name" value="Phos_pyr_kin"/>
    <property type="match status" value="1"/>
</dbReference>
<dbReference type="Proteomes" id="UP000004846">
    <property type="component" value="Unassembled WGS sequence"/>
</dbReference>
<keyword evidence="11" id="KW-0067">ATP-binding</keyword>
<reference evidence="17 18" key="1">
    <citation type="submission" date="2010-07" db="EMBL/GenBank/DDBJ databases">
        <authorList>
            <person name="Sid Ahmed O."/>
        </authorList>
    </citation>
    <scope>NUCLEOTIDE SEQUENCE [LARGE SCALE GENOMIC DNA]</scope>
    <source>
        <strain evidence="17 18">TX4248</strain>
    </source>
</reference>
<evidence type="ECO:0000256" key="6">
    <source>
        <dbReference type="ARBA" id="ARBA00012963"/>
    </source>
</evidence>
<dbReference type="InterPro" id="IPR004399">
    <property type="entry name" value="HMP/HMP-P_kinase_dom"/>
</dbReference>
<comment type="pathway">
    <text evidence="3">Cofactor biosynthesis; thiamine diphosphate biosynthesis; 4-amino-2-methyl-5-diphosphomethylpyrimidine from 5-amino-1-(5-phospho-D-ribosyl)imidazole: step 3/3.</text>
</comment>
<evidence type="ECO:0000256" key="14">
    <source>
        <dbReference type="ARBA" id="ARBA00042102"/>
    </source>
</evidence>
<keyword evidence="12" id="KW-0784">Thiamine biosynthesis</keyword>
<comment type="catalytic activity">
    <reaction evidence="1">
        <text>4-amino-5-hydroxymethyl-2-methylpyrimidine + ATP = 4-amino-2-methyl-5-(phosphooxymethyl)pyrimidine + ADP + H(+)</text>
        <dbReference type="Rhea" id="RHEA:23096"/>
        <dbReference type="ChEBI" id="CHEBI:15378"/>
        <dbReference type="ChEBI" id="CHEBI:16892"/>
        <dbReference type="ChEBI" id="CHEBI:30616"/>
        <dbReference type="ChEBI" id="CHEBI:58354"/>
        <dbReference type="ChEBI" id="CHEBI:456216"/>
        <dbReference type="EC" id="2.7.1.49"/>
    </reaction>
</comment>
<evidence type="ECO:0000313" key="18">
    <source>
        <dbReference type="Proteomes" id="UP000004846"/>
    </source>
</evidence>
<evidence type="ECO:0000256" key="2">
    <source>
        <dbReference type="ARBA" id="ARBA00000565"/>
    </source>
</evidence>
<dbReference type="NCBIfam" id="TIGR00097">
    <property type="entry name" value="HMP-P_kinase"/>
    <property type="match status" value="1"/>
</dbReference>
<feature type="domain" description="Pyridoxamine kinase/Phosphomethylpyrimidine kinase" evidence="16">
    <location>
        <begin position="17"/>
        <end position="262"/>
    </location>
</feature>
<gene>
    <name evidence="17" type="primary">thiD</name>
    <name evidence="17" type="ORF">HMPREF9498_01327</name>
</gene>
<evidence type="ECO:0000256" key="3">
    <source>
        <dbReference type="ARBA" id="ARBA00004769"/>
    </source>
</evidence>
<dbReference type="CDD" id="cd01169">
    <property type="entry name" value="HMPP_kinase"/>
    <property type="match status" value="1"/>
</dbReference>
<accession>A0A125W769</accession>
<dbReference type="GO" id="GO:0009228">
    <property type="term" value="P:thiamine biosynthetic process"/>
    <property type="evidence" value="ECO:0007669"/>
    <property type="project" value="UniProtKB-KW"/>
</dbReference>
<evidence type="ECO:0000256" key="7">
    <source>
        <dbReference type="ARBA" id="ARBA00019161"/>
    </source>
</evidence>
<dbReference type="HOGENOM" id="CLU_020520_0_0_9"/>
<dbReference type="FunFam" id="3.40.1190.20:FF:000003">
    <property type="entry name" value="Phosphomethylpyrimidine kinase ThiD"/>
    <property type="match status" value="1"/>
</dbReference>
<dbReference type="GO" id="GO:0005829">
    <property type="term" value="C:cytosol"/>
    <property type="evidence" value="ECO:0007669"/>
    <property type="project" value="TreeGrafter"/>
</dbReference>
<evidence type="ECO:0000256" key="1">
    <source>
        <dbReference type="ARBA" id="ARBA00000151"/>
    </source>
</evidence>
<sequence length="276" mass="29256">MTEYNLTPQVVTIAGSDSGGGAGMQADLKTFQARQAFGLNIVIALTAQNTYGVQDSLPIPSSFIDAQFQSLAADFKIGAAKTGMLADSERVEAVVRNLQKVDFGPLIVDPVMVAKGGHHLLEAEAVQTIKEKLLPLATVVTPNLPEAEVLLETTIKTEQEMQTAAKKLQQLGTKNIIMKGGHSTNQQAADYVLMEDGSSFWLSAPRIVTKNTHGTGDTFSACIAAELAKGTPLEAAIVIGKQFIQGAISQAISVGHGHGPTNHWAQLTQDIQVIKA</sequence>
<evidence type="ECO:0000256" key="11">
    <source>
        <dbReference type="ARBA" id="ARBA00022840"/>
    </source>
</evidence>
<proteinExistence type="inferred from homology"/>